<dbReference type="PANTHER" id="PTHR31644:SF2">
    <property type="entry name" value="TRANSCRIPTIONAL ACTIVATOR ARO80-RELATED"/>
    <property type="match status" value="1"/>
</dbReference>
<proteinExistence type="predicted"/>
<dbReference type="InterPro" id="IPR036265">
    <property type="entry name" value="HIT-like_sf"/>
</dbReference>
<feature type="region of interest" description="Disordered" evidence="6">
    <location>
        <begin position="152"/>
        <end position="188"/>
    </location>
</feature>
<evidence type="ECO:0000256" key="3">
    <source>
        <dbReference type="ARBA" id="ARBA00022833"/>
    </source>
</evidence>
<gene>
    <name evidence="8" type="ORF">IWZ03DRAFT_414854</name>
</gene>
<dbReference type="Gene3D" id="4.10.240.10">
    <property type="entry name" value="Zn(2)-C6 fungal-type DNA-binding domain"/>
    <property type="match status" value="1"/>
</dbReference>
<evidence type="ECO:0000256" key="5">
    <source>
        <dbReference type="ARBA" id="ARBA00023242"/>
    </source>
</evidence>
<comment type="subcellular location">
    <subcellularLocation>
        <location evidence="1">Nucleus</location>
    </subcellularLocation>
</comment>
<keyword evidence="5" id="KW-0539">Nucleus</keyword>
<dbReference type="InterPro" id="IPR032566">
    <property type="entry name" value="Znf-C2HE"/>
</dbReference>
<name>A0ABR1KKF0_9PEZI</name>
<sequence>MKEPAEHDQDAITAEEVAGETVVPASSSSGEKRPNAFTELMSRKQAKKVPSQDKKNRKSTNVGTKVFPGTYGLGAYIAHPEQFGKDRVLYWNDDFVVINDLFPKSIIHCLILPRDSEKTLTDPFRAFEDQEFLQKCKIELEKVKQLVASELRRRLSQSSKQDQARNEAMDSDDPPRPEDLPPGRDWTKGLLTGIHAHPSMANLHIHVLSPDRHSPCLKHRKHYNSFSTPFLVPLDAFPLAQDDPRRHPGRAGYMNRDFLCWRCGKNFGKSFEKLKAHLAEEFEEWKTEERSLHSCVAAESPNSATSPNLGTHAPVKSSTLHPPLPENTIRRQPEPNIMPSSTSLPPESSASPKTSSASQQQQQHTRTYQACIPCRRRKVRCDLGPVDNPHDPPCVRCRRESKECFFSATRRKRKPQDGGDGLEDDAGSDAEVRSGRKRLRDDSETPRRQGFPTVDATSPGYADPSSTTRPLTPGGSVGRFQPLRRPTTSNASPQHDQHKVNNETTAILQSKEVFSGHDALNLLFEAAGKTGDMDHLRANSNQRNLSTSIGANTPGSQPNLTSPAVSGSHTYPSPGTSHTPTDNVIDPAISSHAQVNGDVNDDAGYQSALKAWSRFRFVRAGWFTAKEGIAYLDYFYRYLSPLTPIVVPNFERYDTHITLLTEESMLVVTLLTVASRYMSLTGPGSSSRPYAIHEKLWNYLQGMIDRMIWGQEQFGGGFCGAGAEQGCDVNPLTRRGLRTLGTVESLMLLTEWHPRALHFPPGDDDDELMAPDEATAAFHTRGSFAEATNQYMGTGGQRIDSWLEPCWRSDRMCWMLLGNAMALAYEIGVFDEKSEQEFHEENQHLPPPKIEAYFRRKNHLRELLLIYITQTSGRVGLTSMLPRSQRDKSFLKSNDERLQERFAMLKRTGKIIREQAGSSPGTERRINSQEMVLYFWMEIAVIMERGNQEMFANRRNTRDLIRTEEYKKLLAEFQPLLREFRLRLDRYRNTIPKLMCDILTIEYEYTRVYLNSLALQAVVERCIKNTQAAAASNGNRPSVPTGPGAIPPHLLMRWYGNDRFFIREVIDGCRNVLTIVVKGLEPGGYLKHAPVRTFFRIISVTIILLKTFALGASEDDVALSLGLMEEAVSALRNCIVDDVHVGNRFADMLITLITQIKTRLVRMAGSGSGKGSVQASRAPSHSPRLSSAGIPDPKLHGNPSQTSGPSSMPPPNHSSYPSNNNNIAAAQPWYSSNASSGISQPGSPSGTTTSTTNGAGNPLWGISTETYDPGSNNFSIMPPPGFGSPYQNHLPNDPNNPAANQYGSSSGGPGGVGADGYNGGGPGGGGGQYGAGASDWLAIPLDPILSNNFGSDVGSNAYGPDVGGYDLLDVLLNNPMDGMN</sequence>
<feature type="compositionally biased region" description="Gly residues" evidence="6">
    <location>
        <begin position="1305"/>
        <end position="1319"/>
    </location>
</feature>
<feature type="compositionally biased region" description="Polar residues" evidence="6">
    <location>
        <begin position="1285"/>
        <end position="1299"/>
    </location>
</feature>
<dbReference type="InterPro" id="IPR052780">
    <property type="entry name" value="AAA_Catabolism_Regulators"/>
</dbReference>
<feature type="compositionally biased region" description="Polar residues" evidence="6">
    <location>
        <begin position="1263"/>
        <end position="1275"/>
    </location>
</feature>
<feature type="compositionally biased region" description="Basic and acidic residues" evidence="6">
    <location>
        <begin position="162"/>
        <end position="187"/>
    </location>
</feature>
<feature type="compositionally biased region" description="Low complexity" evidence="6">
    <location>
        <begin position="1234"/>
        <end position="1257"/>
    </location>
</feature>
<evidence type="ECO:0000256" key="6">
    <source>
        <dbReference type="SAM" id="MobiDB-lite"/>
    </source>
</evidence>
<feature type="region of interest" description="Disordered" evidence="6">
    <location>
        <begin position="409"/>
        <end position="500"/>
    </location>
</feature>
<feature type="region of interest" description="Disordered" evidence="6">
    <location>
        <begin position="1165"/>
        <end position="1319"/>
    </location>
</feature>
<keyword evidence="3" id="KW-0862">Zinc</keyword>
<dbReference type="SMART" id="SM00066">
    <property type="entry name" value="GAL4"/>
    <property type="match status" value="1"/>
</dbReference>
<accession>A0ABR1KKF0</accession>
<feature type="region of interest" description="Disordered" evidence="6">
    <location>
        <begin position="1"/>
        <end position="63"/>
    </location>
</feature>
<dbReference type="Pfam" id="PF00172">
    <property type="entry name" value="Zn_clus"/>
    <property type="match status" value="1"/>
</dbReference>
<feature type="domain" description="Zn(2)-C6 fungal-type" evidence="7">
    <location>
        <begin position="370"/>
        <end position="406"/>
    </location>
</feature>
<dbReference type="PROSITE" id="PS50048">
    <property type="entry name" value="ZN2_CY6_FUNGAL_2"/>
    <property type="match status" value="1"/>
</dbReference>
<dbReference type="PANTHER" id="PTHR31644">
    <property type="entry name" value="TRANSCRIPTIONAL ACTIVATOR ARO80-RELATED"/>
    <property type="match status" value="1"/>
</dbReference>
<feature type="compositionally biased region" description="Basic and acidic residues" evidence="6">
    <location>
        <begin position="430"/>
        <end position="447"/>
    </location>
</feature>
<feature type="compositionally biased region" description="Polar residues" evidence="6">
    <location>
        <begin position="545"/>
        <end position="582"/>
    </location>
</feature>
<feature type="compositionally biased region" description="Low complexity" evidence="6">
    <location>
        <begin position="1213"/>
        <end position="1222"/>
    </location>
</feature>
<dbReference type="InterPro" id="IPR001138">
    <property type="entry name" value="Zn2Cys6_DnaBD"/>
</dbReference>
<dbReference type="Gene3D" id="3.30.428.10">
    <property type="entry name" value="HIT-like"/>
    <property type="match status" value="1"/>
</dbReference>
<feature type="compositionally biased region" description="Basic and acidic residues" evidence="6">
    <location>
        <begin position="1"/>
        <end position="10"/>
    </location>
</feature>
<feature type="compositionally biased region" description="Low complexity" evidence="6">
    <location>
        <begin position="339"/>
        <end position="367"/>
    </location>
</feature>
<evidence type="ECO:0000313" key="8">
    <source>
        <dbReference type="EMBL" id="KAK7516305.1"/>
    </source>
</evidence>
<keyword evidence="2" id="KW-0479">Metal-binding</keyword>
<evidence type="ECO:0000313" key="9">
    <source>
        <dbReference type="Proteomes" id="UP001363622"/>
    </source>
</evidence>
<keyword evidence="9" id="KW-1185">Reference proteome</keyword>
<keyword evidence="4" id="KW-0238">DNA-binding</keyword>
<evidence type="ECO:0000256" key="1">
    <source>
        <dbReference type="ARBA" id="ARBA00004123"/>
    </source>
</evidence>
<dbReference type="CDD" id="cd00067">
    <property type="entry name" value="GAL4"/>
    <property type="match status" value="1"/>
</dbReference>
<dbReference type="SUPFAM" id="SSF54197">
    <property type="entry name" value="HIT-like"/>
    <property type="match status" value="1"/>
</dbReference>
<dbReference type="InterPro" id="IPR036864">
    <property type="entry name" value="Zn2-C6_fun-type_DNA-bd_sf"/>
</dbReference>
<reference evidence="8 9" key="1">
    <citation type="submission" date="2024-04" db="EMBL/GenBank/DDBJ databases">
        <title>Phyllosticta paracitricarpa is synonymous to the EU quarantine fungus P. citricarpa based on phylogenomic analyses.</title>
        <authorList>
            <consortium name="Lawrence Berkeley National Laboratory"/>
            <person name="Van Ingen-Buijs V.A."/>
            <person name="Van Westerhoven A.C."/>
            <person name="Haridas S."/>
            <person name="Skiadas P."/>
            <person name="Martin F."/>
            <person name="Groenewald J.Z."/>
            <person name="Crous P.W."/>
            <person name="Seidl M.F."/>
        </authorList>
    </citation>
    <scope>NUCLEOTIDE SEQUENCE [LARGE SCALE GENOMIC DNA]</scope>
    <source>
        <strain evidence="8 9">CBS 123371</strain>
    </source>
</reference>
<evidence type="ECO:0000259" key="7">
    <source>
        <dbReference type="PROSITE" id="PS50048"/>
    </source>
</evidence>
<dbReference type="CDD" id="cd12148">
    <property type="entry name" value="fungal_TF_MHR"/>
    <property type="match status" value="1"/>
</dbReference>
<protein>
    <recommendedName>
        <fullName evidence="7">Zn(2)-C6 fungal-type domain-containing protein</fullName>
    </recommendedName>
</protein>
<dbReference type="SUPFAM" id="SSF57701">
    <property type="entry name" value="Zn2/Cys6 DNA-binding domain"/>
    <property type="match status" value="1"/>
</dbReference>
<feature type="compositionally biased region" description="Polar residues" evidence="6">
    <location>
        <begin position="300"/>
        <end position="309"/>
    </location>
</feature>
<evidence type="ECO:0000256" key="2">
    <source>
        <dbReference type="ARBA" id="ARBA00022723"/>
    </source>
</evidence>
<dbReference type="PROSITE" id="PS00463">
    <property type="entry name" value="ZN2_CY6_FUNGAL_1"/>
    <property type="match status" value="1"/>
</dbReference>
<feature type="region of interest" description="Disordered" evidence="6">
    <location>
        <begin position="545"/>
        <end position="586"/>
    </location>
</feature>
<feature type="region of interest" description="Disordered" evidence="6">
    <location>
        <begin position="297"/>
        <end position="367"/>
    </location>
</feature>
<dbReference type="EMBL" id="JBBPHU010000006">
    <property type="protein sequence ID" value="KAK7516305.1"/>
    <property type="molecule type" value="Genomic_DNA"/>
</dbReference>
<evidence type="ECO:0000256" key="4">
    <source>
        <dbReference type="ARBA" id="ARBA00023125"/>
    </source>
</evidence>
<comment type="caution">
    <text evidence="8">The sequence shown here is derived from an EMBL/GenBank/DDBJ whole genome shotgun (WGS) entry which is preliminary data.</text>
</comment>
<organism evidence="8 9">
    <name type="scientific">Phyllosticta citriasiana</name>
    <dbReference type="NCBI Taxonomy" id="595635"/>
    <lineage>
        <taxon>Eukaryota</taxon>
        <taxon>Fungi</taxon>
        <taxon>Dikarya</taxon>
        <taxon>Ascomycota</taxon>
        <taxon>Pezizomycotina</taxon>
        <taxon>Dothideomycetes</taxon>
        <taxon>Dothideomycetes incertae sedis</taxon>
        <taxon>Botryosphaeriales</taxon>
        <taxon>Phyllostictaceae</taxon>
        <taxon>Phyllosticta</taxon>
    </lineage>
</organism>
<feature type="compositionally biased region" description="Polar residues" evidence="6">
    <location>
        <begin position="1171"/>
        <end position="1185"/>
    </location>
</feature>
<dbReference type="Pfam" id="PF01230">
    <property type="entry name" value="HIT"/>
    <property type="match status" value="1"/>
</dbReference>
<dbReference type="InterPro" id="IPR011146">
    <property type="entry name" value="HIT-like"/>
</dbReference>
<dbReference type="Proteomes" id="UP001363622">
    <property type="component" value="Unassembled WGS sequence"/>
</dbReference>
<dbReference type="Pfam" id="PF16278">
    <property type="entry name" value="zf-C2HE"/>
    <property type="match status" value="1"/>
</dbReference>